<dbReference type="InterPro" id="IPR010393">
    <property type="entry name" value="DUF991_YecM-like"/>
</dbReference>
<dbReference type="Pfam" id="PF06185">
    <property type="entry name" value="YecM"/>
    <property type="match status" value="1"/>
</dbReference>
<dbReference type="Proteomes" id="UP000233517">
    <property type="component" value="Unassembled WGS sequence"/>
</dbReference>
<protein>
    <recommendedName>
        <fullName evidence="3">VOC domain-containing protein</fullName>
    </recommendedName>
</protein>
<accession>A0A2N2E8U8</accession>
<evidence type="ECO:0000313" key="1">
    <source>
        <dbReference type="EMBL" id="PKM91119.1"/>
    </source>
</evidence>
<gene>
    <name evidence="1" type="ORF">CVU82_03630</name>
</gene>
<proteinExistence type="predicted"/>
<dbReference type="Gene3D" id="3.10.180.10">
    <property type="entry name" value="2,3-Dihydroxybiphenyl 1,2-Dioxygenase, domain 1"/>
    <property type="match status" value="1"/>
</dbReference>
<dbReference type="InterPro" id="IPR029068">
    <property type="entry name" value="Glyas_Bleomycin-R_OHBP_Dase"/>
</dbReference>
<dbReference type="PANTHER" id="PTHR37519:SF1">
    <property type="entry name" value="DIHYDROXYBIPHENYL DIOXYGENASE DOMAIN-CONTAINING PROTEIN"/>
    <property type="match status" value="1"/>
</dbReference>
<comment type="caution">
    <text evidence="1">The sequence shown here is derived from an EMBL/GenBank/DDBJ whole genome shotgun (WGS) entry which is preliminary data.</text>
</comment>
<reference evidence="1 2" key="1">
    <citation type="journal article" date="2017" name="ISME J.">
        <title>Potential for microbial H2 and metal transformations associated with novel bacteria and archaea in deep terrestrial subsurface sediments.</title>
        <authorList>
            <person name="Hernsdorf A.W."/>
            <person name="Amano Y."/>
            <person name="Miyakawa K."/>
            <person name="Ise K."/>
            <person name="Suzuki Y."/>
            <person name="Anantharaman K."/>
            <person name="Probst A."/>
            <person name="Burstein D."/>
            <person name="Thomas B.C."/>
            <person name="Banfield J.F."/>
        </authorList>
    </citation>
    <scope>NUCLEOTIDE SEQUENCE [LARGE SCALE GENOMIC DNA]</scope>
    <source>
        <strain evidence="1">HGW-Falkowbacteria-1</strain>
    </source>
</reference>
<evidence type="ECO:0000313" key="2">
    <source>
        <dbReference type="Proteomes" id="UP000233517"/>
    </source>
</evidence>
<sequence>MKAKDIIGDYQFFIKDLLEQVKSIGIDIEDYCIDHLCYRVSSIEEYAEMKDKLMVISQRYIENIHHDRPIAKFILKEPLSCDGYLISMIELPGPQEHVFFNSGLEHLEMVVGNNFKNFKERYNNAWNGFDDSGLHNQPVYVNLSKNRKVKFHEYSLEEVLKMEKRKFIETNQAD</sequence>
<name>A0A2N2E8U8_9BACT</name>
<dbReference type="PANTHER" id="PTHR37519">
    <property type="match status" value="1"/>
</dbReference>
<dbReference type="SUPFAM" id="SSF54593">
    <property type="entry name" value="Glyoxalase/Bleomycin resistance protein/Dihydroxybiphenyl dioxygenase"/>
    <property type="match status" value="1"/>
</dbReference>
<evidence type="ECO:0008006" key="3">
    <source>
        <dbReference type="Google" id="ProtNLM"/>
    </source>
</evidence>
<organism evidence="1 2">
    <name type="scientific">Candidatus Falkowbacteria bacterium HGW-Falkowbacteria-1</name>
    <dbReference type="NCBI Taxonomy" id="2013768"/>
    <lineage>
        <taxon>Bacteria</taxon>
        <taxon>Candidatus Falkowiibacteriota</taxon>
    </lineage>
</organism>
<dbReference type="AlphaFoldDB" id="A0A2N2E8U8"/>
<dbReference type="EMBL" id="PHAI01000003">
    <property type="protein sequence ID" value="PKM91119.1"/>
    <property type="molecule type" value="Genomic_DNA"/>
</dbReference>